<dbReference type="InParanoid" id="A0A0N1ICZ6"/>
<feature type="region of interest" description="Disordered" evidence="4">
    <location>
        <begin position="24"/>
        <end position="68"/>
    </location>
</feature>
<keyword evidence="6" id="KW-1185">Reference proteome</keyword>
<dbReference type="Proteomes" id="UP000053240">
    <property type="component" value="Unassembled WGS sequence"/>
</dbReference>
<evidence type="ECO:0000256" key="2">
    <source>
        <dbReference type="ARBA" id="ARBA00022771"/>
    </source>
</evidence>
<keyword evidence="3" id="KW-0862">Zinc</keyword>
<dbReference type="STRING" id="76193.A0A0N1ICZ6"/>
<dbReference type="PANTHER" id="PTHR46858">
    <property type="entry name" value="OS05G0521000 PROTEIN"/>
    <property type="match status" value="1"/>
</dbReference>
<feature type="compositionally biased region" description="Basic and acidic residues" evidence="4">
    <location>
        <begin position="349"/>
        <end position="373"/>
    </location>
</feature>
<name>A0A0N1ICZ6_PAPMA</name>
<dbReference type="GO" id="GO:0008270">
    <property type="term" value="F:zinc ion binding"/>
    <property type="evidence" value="ECO:0007669"/>
    <property type="project" value="UniProtKB-KW"/>
</dbReference>
<reference evidence="5 6" key="1">
    <citation type="journal article" date="2015" name="Nat. Commun.">
        <title>Outbred genome sequencing and CRISPR/Cas9 gene editing in butterflies.</title>
        <authorList>
            <person name="Li X."/>
            <person name="Fan D."/>
            <person name="Zhang W."/>
            <person name="Liu G."/>
            <person name="Zhang L."/>
            <person name="Zhao L."/>
            <person name="Fang X."/>
            <person name="Chen L."/>
            <person name="Dong Y."/>
            <person name="Chen Y."/>
            <person name="Ding Y."/>
            <person name="Zhao R."/>
            <person name="Feng M."/>
            <person name="Zhu Y."/>
            <person name="Feng Y."/>
            <person name="Jiang X."/>
            <person name="Zhu D."/>
            <person name="Xiang H."/>
            <person name="Feng X."/>
            <person name="Li S."/>
            <person name="Wang J."/>
            <person name="Zhang G."/>
            <person name="Kronforst M.R."/>
            <person name="Wang W."/>
        </authorList>
    </citation>
    <scope>NUCLEOTIDE SEQUENCE [LARGE SCALE GENOMIC DNA]</scope>
    <source>
        <strain evidence="5">Ya'a_city_454_Pm</strain>
        <tissue evidence="5">Whole body</tissue>
    </source>
</reference>
<feature type="compositionally biased region" description="Acidic residues" evidence="4">
    <location>
        <begin position="152"/>
        <end position="171"/>
    </location>
</feature>
<keyword evidence="2" id="KW-0863">Zinc-finger</keyword>
<evidence type="ECO:0000256" key="1">
    <source>
        <dbReference type="ARBA" id="ARBA00022723"/>
    </source>
</evidence>
<keyword evidence="1" id="KW-0479">Metal-binding</keyword>
<organism evidence="5 6">
    <name type="scientific">Papilio machaon</name>
    <name type="common">Old World swallowtail butterfly</name>
    <dbReference type="NCBI Taxonomy" id="76193"/>
    <lineage>
        <taxon>Eukaryota</taxon>
        <taxon>Metazoa</taxon>
        <taxon>Ecdysozoa</taxon>
        <taxon>Arthropoda</taxon>
        <taxon>Hexapoda</taxon>
        <taxon>Insecta</taxon>
        <taxon>Pterygota</taxon>
        <taxon>Neoptera</taxon>
        <taxon>Endopterygota</taxon>
        <taxon>Lepidoptera</taxon>
        <taxon>Glossata</taxon>
        <taxon>Ditrysia</taxon>
        <taxon>Papilionoidea</taxon>
        <taxon>Papilionidae</taxon>
        <taxon>Papilioninae</taxon>
        <taxon>Papilio</taxon>
    </lineage>
</organism>
<dbReference type="GO" id="GO:0043066">
    <property type="term" value="P:negative regulation of apoptotic process"/>
    <property type="evidence" value="ECO:0007669"/>
    <property type="project" value="TreeGrafter"/>
</dbReference>
<gene>
    <name evidence="5" type="ORF">RR48_01759</name>
</gene>
<dbReference type="Gene3D" id="3.30.40.10">
    <property type="entry name" value="Zinc/RING finger domain, C3HC4 (zinc finger)"/>
    <property type="match status" value="1"/>
</dbReference>
<dbReference type="EMBL" id="KQ460880">
    <property type="protein sequence ID" value="KPJ11511.1"/>
    <property type="molecule type" value="Genomic_DNA"/>
</dbReference>
<dbReference type="Gene3D" id="2.30.30.380">
    <property type="entry name" value="Zn-finger domain of Sec23/24"/>
    <property type="match status" value="2"/>
</dbReference>
<sequence>MTSFSSEHSWSRRCSTETVFSIQGKETDIVRDTSDTEWASSEEERDVEYEPVTEPEDDAPLSWESSSGSDNEIITTKVIEVSMRDDGDLVFADSEQTESNGSDSEIDLHDYWYCAQCLARNNNPLYRYCEKCFKVVVFVDIVRDTSDTEWASSEEERDVEYEPVTEPEDDAPLSWESSSGSDNEIITTKVIEVSMRDDGDLVFADSEQTESNGSDSEIDLHDYWYCAQCLARNNNPLYRYCEKCFKVRKNFFPPRPKRKHKRNSLERDNTRIDPEINTKDEDIVVSRFDSDNLARLSQDSGVESLGIISASSQELGRSDVVALSADNEVISETSLSQNVILSRRRKRRAESADRRDKRMKVDYSDSESDSERETKVKPLVKMVSDPSLSIQEIDSVKLSKKAIINSIKENLDGNDNMCIICFSKPKSGVFVHGRIAHICCCYNCAVKVWAKAKRCPVCNCKVSNVLKAVVM</sequence>
<dbReference type="AlphaFoldDB" id="A0A0N1ICZ6"/>
<evidence type="ECO:0000256" key="4">
    <source>
        <dbReference type="SAM" id="MobiDB-lite"/>
    </source>
</evidence>
<dbReference type="Pfam" id="PF13920">
    <property type="entry name" value="zf-C3HC4_3"/>
    <property type="match status" value="1"/>
</dbReference>
<evidence type="ECO:0000313" key="5">
    <source>
        <dbReference type="EMBL" id="KPJ11511.1"/>
    </source>
</evidence>
<protein>
    <submittedName>
        <fullName evidence="5">E3 ubiquitin-protein ligase Mdm2</fullName>
    </submittedName>
</protein>
<feature type="region of interest" description="Disordered" evidence="4">
    <location>
        <begin position="149"/>
        <end position="180"/>
    </location>
</feature>
<feature type="compositionally biased region" description="Acidic residues" evidence="4">
    <location>
        <begin position="40"/>
        <end position="59"/>
    </location>
</feature>
<proteinExistence type="predicted"/>
<dbReference type="InterPro" id="IPR013083">
    <property type="entry name" value="Znf_RING/FYVE/PHD"/>
</dbReference>
<dbReference type="InterPro" id="IPR036443">
    <property type="entry name" value="Znf_RanBP2_sf"/>
</dbReference>
<dbReference type="PANTHER" id="PTHR46858:SF5">
    <property type="entry name" value="E3 UBIQUITIN-PROTEIN LIGASE APD1-RELATED"/>
    <property type="match status" value="1"/>
</dbReference>
<dbReference type="GO" id="GO:0061630">
    <property type="term" value="F:ubiquitin protein ligase activity"/>
    <property type="evidence" value="ECO:0007669"/>
    <property type="project" value="TreeGrafter"/>
</dbReference>
<dbReference type="GO" id="GO:0010468">
    <property type="term" value="P:regulation of gene expression"/>
    <property type="evidence" value="ECO:0007669"/>
    <property type="project" value="TreeGrafter"/>
</dbReference>
<dbReference type="SUPFAM" id="SSF90209">
    <property type="entry name" value="Ran binding protein zinc finger-like"/>
    <property type="match status" value="2"/>
</dbReference>
<feature type="compositionally biased region" description="Basic and acidic residues" evidence="4">
    <location>
        <begin position="25"/>
        <end position="34"/>
    </location>
</feature>
<evidence type="ECO:0000313" key="6">
    <source>
        <dbReference type="Proteomes" id="UP000053240"/>
    </source>
</evidence>
<feature type="region of interest" description="Disordered" evidence="4">
    <location>
        <begin position="342"/>
        <end position="373"/>
    </location>
</feature>
<evidence type="ECO:0000256" key="3">
    <source>
        <dbReference type="ARBA" id="ARBA00022833"/>
    </source>
</evidence>
<dbReference type="GO" id="GO:0016567">
    <property type="term" value="P:protein ubiquitination"/>
    <property type="evidence" value="ECO:0007669"/>
    <property type="project" value="TreeGrafter"/>
</dbReference>
<dbReference type="CDD" id="cd16646">
    <property type="entry name" value="mRING-HC-C2H2C4_MDM2-like"/>
    <property type="match status" value="1"/>
</dbReference>
<accession>A0A0N1ICZ6</accession>